<dbReference type="AlphaFoldDB" id="A0A0J1B5E9"/>
<sequence>MRCAPRGRFLSGFEDGLGTDSANAPMNSSDDMMDCFQLTRNLRGD</sequence>
<proteinExistence type="predicted"/>
<dbReference type="STRING" id="595434.RISK_006225"/>
<evidence type="ECO:0000313" key="2">
    <source>
        <dbReference type="Proteomes" id="UP000036367"/>
    </source>
</evidence>
<dbReference type="Proteomes" id="UP000036367">
    <property type="component" value="Unassembled WGS sequence"/>
</dbReference>
<protein>
    <submittedName>
        <fullName evidence="1">Uncharacterized protein</fullName>
    </submittedName>
</protein>
<reference evidence="1" key="1">
    <citation type="submission" date="2015-05" db="EMBL/GenBank/DDBJ databases">
        <title>Permanent draft genome of Rhodopirellula islandicus K833.</title>
        <authorList>
            <person name="Kizina J."/>
            <person name="Richter M."/>
            <person name="Glockner F.O."/>
            <person name="Harder J."/>
        </authorList>
    </citation>
    <scope>NUCLEOTIDE SEQUENCE [LARGE SCALE GENOMIC DNA]</scope>
    <source>
        <strain evidence="1">K833</strain>
    </source>
</reference>
<comment type="caution">
    <text evidence="1">The sequence shown here is derived from an EMBL/GenBank/DDBJ whole genome shotgun (WGS) entry which is preliminary data.</text>
</comment>
<accession>A0A0J1B5E9</accession>
<dbReference type="EMBL" id="LECT01000050">
    <property type="protein sequence ID" value="KLU01726.1"/>
    <property type="molecule type" value="Genomic_DNA"/>
</dbReference>
<name>A0A0J1B5E9_RHOIS</name>
<gene>
    <name evidence="1" type="ORF">RISK_006225</name>
</gene>
<organism evidence="1 2">
    <name type="scientific">Rhodopirellula islandica</name>
    <dbReference type="NCBI Taxonomy" id="595434"/>
    <lineage>
        <taxon>Bacteria</taxon>
        <taxon>Pseudomonadati</taxon>
        <taxon>Planctomycetota</taxon>
        <taxon>Planctomycetia</taxon>
        <taxon>Pirellulales</taxon>
        <taxon>Pirellulaceae</taxon>
        <taxon>Rhodopirellula</taxon>
    </lineage>
</organism>
<evidence type="ECO:0000313" key="1">
    <source>
        <dbReference type="EMBL" id="KLU01726.1"/>
    </source>
</evidence>
<keyword evidence="2" id="KW-1185">Reference proteome</keyword>